<reference evidence="5" key="2">
    <citation type="journal article" date="2019" name="Int. J. Syst. Evol. Microbiol.">
        <title>The Global Catalogue of Microorganisms (GCM) 10K type strain sequencing project: providing services to taxonomists for standard genome sequencing and annotation.</title>
        <authorList>
            <consortium name="The Broad Institute Genomics Platform"/>
            <consortium name="The Broad Institute Genome Sequencing Center for Infectious Disease"/>
            <person name="Wu L."/>
            <person name="Ma J."/>
        </authorList>
    </citation>
    <scope>NUCLEOTIDE SEQUENCE [LARGE SCALE GENOMIC DNA]</scope>
    <source>
        <strain evidence="5">NBRC 107710</strain>
    </source>
</reference>
<dbReference type="EMBL" id="BSPG01000003">
    <property type="protein sequence ID" value="GLS42981.1"/>
    <property type="molecule type" value="Genomic_DNA"/>
</dbReference>
<dbReference type="Proteomes" id="UP001156881">
    <property type="component" value="Unassembled WGS sequence"/>
</dbReference>
<feature type="transmembrane region" description="Helical" evidence="1">
    <location>
        <begin position="20"/>
        <end position="40"/>
    </location>
</feature>
<evidence type="ECO:0000256" key="1">
    <source>
        <dbReference type="SAM" id="Phobius"/>
    </source>
</evidence>
<evidence type="ECO:0000313" key="3">
    <source>
        <dbReference type="EMBL" id="MBB3901407.1"/>
    </source>
</evidence>
<gene>
    <name evidence="2" type="ORF">GCM10007884_09660</name>
    <name evidence="3" type="ORF">GGR33_000893</name>
</gene>
<evidence type="ECO:0000313" key="5">
    <source>
        <dbReference type="Proteomes" id="UP001156881"/>
    </source>
</evidence>
<keyword evidence="5" id="KW-1185">Reference proteome</keyword>
<evidence type="ECO:0000313" key="2">
    <source>
        <dbReference type="EMBL" id="GLS42981.1"/>
    </source>
</evidence>
<dbReference type="EMBL" id="JACIDN010000002">
    <property type="protein sequence ID" value="MBB3901407.1"/>
    <property type="molecule type" value="Genomic_DNA"/>
</dbReference>
<feature type="transmembrane region" description="Helical" evidence="1">
    <location>
        <begin position="134"/>
        <end position="155"/>
    </location>
</feature>
<proteinExistence type="predicted"/>
<dbReference type="AlphaFoldDB" id="A0A7W6ADQ4"/>
<dbReference type="RefSeq" id="WP_183502357.1">
    <property type="nucleotide sequence ID" value="NZ_BSPG01000003.1"/>
</dbReference>
<comment type="caution">
    <text evidence="3">The sequence shown here is derived from an EMBL/GenBank/DDBJ whole genome shotgun (WGS) entry which is preliminary data.</text>
</comment>
<sequence length="166" mass="17743">MTASTERAPFPSEGGGWKQILWSIVGLVALVGILVASAVYTLPALMTDWQIHGTARVAEDGRVSDAKCTSKIIFHICNATIGLQTPKGPIEHRVNYVFTDFHVGNYNVSVMADPAHPELATTDLGLNQLWNRTITLLVGAGAIVAIILGAIVGAVRRRRRTAEAAA</sequence>
<keyword evidence="1" id="KW-0812">Transmembrane</keyword>
<accession>A0A7W6ADQ4</accession>
<reference evidence="2" key="1">
    <citation type="journal article" date="2014" name="Int. J. Syst. Evol. Microbiol.">
        <title>Complete genome of a new Firmicutes species belonging to the dominant human colonic microbiota ('Ruminococcus bicirculans') reveals two chromosomes and a selective capacity to utilize plant glucans.</title>
        <authorList>
            <consortium name="NISC Comparative Sequencing Program"/>
            <person name="Wegmann U."/>
            <person name="Louis P."/>
            <person name="Goesmann A."/>
            <person name="Henrissat B."/>
            <person name="Duncan S.H."/>
            <person name="Flint H.J."/>
        </authorList>
    </citation>
    <scope>NUCLEOTIDE SEQUENCE</scope>
    <source>
        <strain evidence="2">NBRC 107710</strain>
    </source>
</reference>
<evidence type="ECO:0000313" key="4">
    <source>
        <dbReference type="Proteomes" id="UP000517759"/>
    </source>
</evidence>
<name>A0A7W6ADQ4_9HYPH</name>
<organism evidence="3 4">
    <name type="scientific">Methylobacterium brachythecii</name>
    <dbReference type="NCBI Taxonomy" id="1176177"/>
    <lineage>
        <taxon>Bacteria</taxon>
        <taxon>Pseudomonadati</taxon>
        <taxon>Pseudomonadota</taxon>
        <taxon>Alphaproteobacteria</taxon>
        <taxon>Hyphomicrobiales</taxon>
        <taxon>Methylobacteriaceae</taxon>
        <taxon>Methylobacterium</taxon>
    </lineage>
</organism>
<reference evidence="2" key="4">
    <citation type="submission" date="2023-01" db="EMBL/GenBank/DDBJ databases">
        <title>Draft genome sequence of Methylobacterium brachythecii strain NBRC 107710.</title>
        <authorList>
            <person name="Sun Q."/>
            <person name="Mori K."/>
        </authorList>
    </citation>
    <scope>NUCLEOTIDE SEQUENCE</scope>
    <source>
        <strain evidence="2">NBRC 107710</strain>
    </source>
</reference>
<keyword evidence="1" id="KW-0472">Membrane</keyword>
<reference evidence="3 4" key="3">
    <citation type="submission" date="2020-08" db="EMBL/GenBank/DDBJ databases">
        <title>Genomic Encyclopedia of Type Strains, Phase IV (KMG-IV): sequencing the most valuable type-strain genomes for metagenomic binning, comparative biology and taxonomic classification.</title>
        <authorList>
            <person name="Goeker M."/>
        </authorList>
    </citation>
    <scope>NUCLEOTIDE SEQUENCE [LARGE SCALE GENOMIC DNA]</scope>
    <source>
        <strain evidence="3 4">DSM 24105</strain>
    </source>
</reference>
<keyword evidence="1" id="KW-1133">Transmembrane helix</keyword>
<protein>
    <submittedName>
        <fullName evidence="3">Uncharacterized protein</fullName>
    </submittedName>
</protein>
<dbReference type="Proteomes" id="UP000517759">
    <property type="component" value="Unassembled WGS sequence"/>
</dbReference>